<comment type="caution">
    <text evidence="1">The sequence shown here is derived from an EMBL/GenBank/DDBJ whole genome shotgun (WGS) entry which is preliminary data.</text>
</comment>
<gene>
    <name evidence="1" type="ORF">CUNI_LOCUS10705</name>
</gene>
<feature type="non-terminal residue" evidence="1">
    <location>
        <position position="51"/>
    </location>
</feature>
<sequence length="51" mass="5840">YIIYVLNLKVLEEPHNWKACHKLGVLQADWMLPGGLVIRGMCARYCSLSHV</sequence>
<proteinExistence type="predicted"/>
<reference evidence="1" key="1">
    <citation type="submission" date="2021-04" db="EMBL/GenBank/DDBJ databases">
        <authorList>
            <consortium name="Molecular Ecology Group"/>
        </authorList>
    </citation>
    <scope>NUCLEOTIDE SEQUENCE</scope>
</reference>
<dbReference type="AlphaFoldDB" id="A0A8S3Z6E5"/>
<evidence type="ECO:0000313" key="1">
    <source>
        <dbReference type="EMBL" id="CAG5125147.1"/>
    </source>
</evidence>
<name>A0A8S3Z6E5_9EUPU</name>
<dbReference type="Proteomes" id="UP000678393">
    <property type="component" value="Unassembled WGS sequence"/>
</dbReference>
<dbReference type="EMBL" id="CAJHNH020001968">
    <property type="protein sequence ID" value="CAG5125147.1"/>
    <property type="molecule type" value="Genomic_DNA"/>
</dbReference>
<keyword evidence="2" id="KW-1185">Reference proteome</keyword>
<feature type="non-terminal residue" evidence="1">
    <location>
        <position position="1"/>
    </location>
</feature>
<evidence type="ECO:0000313" key="2">
    <source>
        <dbReference type="Proteomes" id="UP000678393"/>
    </source>
</evidence>
<organism evidence="1 2">
    <name type="scientific">Candidula unifasciata</name>
    <dbReference type="NCBI Taxonomy" id="100452"/>
    <lineage>
        <taxon>Eukaryota</taxon>
        <taxon>Metazoa</taxon>
        <taxon>Spiralia</taxon>
        <taxon>Lophotrochozoa</taxon>
        <taxon>Mollusca</taxon>
        <taxon>Gastropoda</taxon>
        <taxon>Heterobranchia</taxon>
        <taxon>Euthyneura</taxon>
        <taxon>Panpulmonata</taxon>
        <taxon>Eupulmonata</taxon>
        <taxon>Stylommatophora</taxon>
        <taxon>Helicina</taxon>
        <taxon>Helicoidea</taxon>
        <taxon>Geomitridae</taxon>
        <taxon>Candidula</taxon>
    </lineage>
</organism>
<accession>A0A8S3Z6E5</accession>
<protein>
    <submittedName>
        <fullName evidence="1">Uncharacterized protein</fullName>
    </submittedName>
</protein>